<proteinExistence type="predicted"/>
<evidence type="ECO:0000256" key="1">
    <source>
        <dbReference type="ARBA" id="ARBA00004141"/>
    </source>
</evidence>
<evidence type="ECO:0000313" key="9">
    <source>
        <dbReference type="EMBL" id="MBD8050213.1"/>
    </source>
</evidence>
<gene>
    <name evidence="9" type="ORF">IC609_06630</name>
</gene>
<feature type="domain" description="Virulence factor membrane-bound polymerase C-terminal" evidence="7">
    <location>
        <begin position="318"/>
        <end position="485"/>
    </location>
</feature>
<dbReference type="InterPro" id="IPR007016">
    <property type="entry name" value="O-antigen_ligase-rel_domated"/>
</dbReference>
<dbReference type="Pfam" id="PF15864">
    <property type="entry name" value="PglL_A"/>
    <property type="match status" value="1"/>
</dbReference>
<keyword evidence="10" id="KW-1185">Reference proteome</keyword>
<feature type="domain" description="O-antigen ligase-related" evidence="6">
    <location>
        <begin position="143"/>
        <end position="295"/>
    </location>
</feature>
<evidence type="ECO:0000259" key="6">
    <source>
        <dbReference type="Pfam" id="PF04932"/>
    </source>
</evidence>
<dbReference type="GO" id="GO:0016020">
    <property type="term" value="C:membrane"/>
    <property type="evidence" value="ECO:0007669"/>
    <property type="project" value="UniProtKB-SubCell"/>
</dbReference>
<evidence type="ECO:0000313" key="10">
    <source>
        <dbReference type="Proteomes" id="UP000647424"/>
    </source>
</evidence>
<dbReference type="GO" id="GO:0016874">
    <property type="term" value="F:ligase activity"/>
    <property type="evidence" value="ECO:0007669"/>
    <property type="project" value="UniProtKB-KW"/>
</dbReference>
<comment type="caution">
    <text evidence="9">The sequence shown here is derived from an EMBL/GenBank/DDBJ whole genome shotgun (WGS) entry which is preliminary data.</text>
</comment>
<evidence type="ECO:0000259" key="8">
    <source>
        <dbReference type="Pfam" id="PF15864"/>
    </source>
</evidence>
<dbReference type="Proteomes" id="UP000647424">
    <property type="component" value="Unassembled WGS sequence"/>
</dbReference>
<dbReference type="InterPro" id="IPR021797">
    <property type="entry name" value="Wzy_C_2"/>
</dbReference>
<evidence type="ECO:0000256" key="4">
    <source>
        <dbReference type="ARBA" id="ARBA00023136"/>
    </source>
</evidence>
<dbReference type="InterPro" id="IPR051533">
    <property type="entry name" value="WaaL-like"/>
</dbReference>
<evidence type="ECO:0000256" key="2">
    <source>
        <dbReference type="ARBA" id="ARBA00022692"/>
    </source>
</evidence>
<organism evidence="9 10">
    <name type="scientific">Limnohabitans radicicola</name>
    <dbReference type="NCBI Taxonomy" id="2771427"/>
    <lineage>
        <taxon>Bacteria</taxon>
        <taxon>Pseudomonadati</taxon>
        <taxon>Pseudomonadota</taxon>
        <taxon>Betaproteobacteria</taxon>
        <taxon>Burkholderiales</taxon>
        <taxon>Comamonadaceae</taxon>
        <taxon>Limnohabitans</taxon>
    </lineage>
</organism>
<dbReference type="EMBL" id="JACYFT010000001">
    <property type="protein sequence ID" value="MBD8050213.1"/>
    <property type="molecule type" value="Genomic_DNA"/>
</dbReference>
<dbReference type="InterPro" id="IPR031726">
    <property type="entry name" value="PglL_A"/>
</dbReference>
<feature type="domain" description="Protein glycosylation ligase" evidence="8">
    <location>
        <begin position="106"/>
        <end position="130"/>
    </location>
</feature>
<protein>
    <submittedName>
        <fullName evidence="9">O-antigen ligase C-terminal domain-containing protein</fullName>
    </submittedName>
</protein>
<dbReference type="PANTHER" id="PTHR37422">
    <property type="entry name" value="TEICHURONIC ACID BIOSYNTHESIS PROTEIN TUAE"/>
    <property type="match status" value="1"/>
</dbReference>
<keyword evidence="2 5" id="KW-0812">Transmembrane</keyword>
<evidence type="ECO:0000256" key="3">
    <source>
        <dbReference type="ARBA" id="ARBA00022989"/>
    </source>
</evidence>
<dbReference type="RefSeq" id="WP_191818624.1">
    <property type="nucleotide sequence ID" value="NZ_JACYFT010000001.1"/>
</dbReference>
<name>A0A927IL04_9BURK</name>
<keyword evidence="3 5" id="KW-1133">Transmembrane helix</keyword>
<comment type="subcellular location">
    <subcellularLocation>
        <location evidence="1">Membrane</location>
        <topology evidence="1">Multi-pass membrane protein</topology>
    </subcellularLocation>
</comment>
<dbReference type="AlphaFoldDB" id="A0A927IL04"/>
<keyword evidence="9" id="KW-0436">Ligase</keyword>
<dbReference type="Pfam" id="PF04932">
    <property type="entry name" value="Wzy_C"/>
    <property type="match status" value="1"/>
</dbReference>
<reference evidence="9" key="1">
    <citation type="submission" date="2020-09" db="EMBL/GenBank/DDBJ databases">
        <title>Genome seq and assembly of Limnohabitants sp.</title>
        <authorList>
            <person name="Chhetri G."/>
        </authorList>
    </citation>
    <scope>NUCLEOTIDE SEQUENCE</scope>
    <source>
        <strain evidence="9">JUR4</strain>
    </source>
</reference>
<feature type="transmembrane region" description="Helical" evidence="5">
    <location>
        <begin position="366"/>
        <end position="386"/>
    </location>
</feature>
<feature type="transmembrane region" description="Helical" evidence="5">
    <location>
        <begin position="287"/>
        <end position="306"/>
    </location>
</feature>
<dbReference type="Pfam" id="PF11846">
    <property type="entry name" value="Wzy_C_2"/>
    <property type="match status" value="1"/>
</dbReference>
<keyword evidence="4 5" id="KW-0472">Membrane</keyword>
<evidence type="ECO:0000256" key="5">
    <source>
        <dbReference type="SAM" id="Phobius"/>
    </source>
</evidence>
<sequence>MVLSPDHRTLTDRPKVWSHIWVSVLLVLPWVHPWAPSPQSNTVPVLISWACLCLLALSEQMPSPSAVARAWAWAALISSAMGLTQYFGQAHLLGGVVHVPAYLGDAVGNLRQRNQLATLTSMGVVAVLWWQTQGLRQSHACWMLALLAVGNAATGSRTGLLELVLVTLLCVAWSLSRGPTPVKLSWRWSLATLAVCLLASALLPKALSAITAQDVAGAVSRLGHDEGCGSRRVLWGNVLHLIGLQPWTGWGWGELKYAHYITPYPGERFCDILGNAHNLPLHLAVELGVPAAVGIVGAMLALVWRLKPWRIERSEHTLAWGVLAVIGLHSLLEYPLWYGPFQVATLLCALLLWPAWPSVSRRWSQGVQWIGLGALVLGLLVAADYWRMRQIYLPAAERFPLWRVDPWDASRHTVFFEPAYRFAQLTTTQVSAGNAVWVLDTSLEMLHYSPEPRIVQAVIDSARLLGRDDLVALHRQRLQQAFPSTASSPH</sequence>
<accession>A0A927IL04</accession>
<dbReference type="PANTHER" id="PTHR37422:SF13">
    <property type="entry name" value="LIPOPOLYSACCHARIDE BIOSYNTHESIS PROTEIN PA4999-RELATED"/>
    <property type="match status" value="1"/>
</dbReference>
<evidence type="ECO:0000259" key="7">
    <source>
        <dbReference type="Pfam" id="PF11846"/>
    </source>
</evidence>